<dbReference type="EMBL" id="JANPWB010000013">
    <property type="protein sequence ID" value="KAJ1108736.1"/>
    <property type="molecule type" value="Genomic_DNA"/>
</dbReference>
<dbReference type="PANTHER" id="PTHR14554">
    <property type="entry name" value="GENE, 49416-RELATED"/>
    <property type="match status" value="1"/>
</dbReference>
<keyword evidence="3" id="KW-1185">Reference proteome</keyword>
<feature type="compositionally biased region" description="Acidic residues" evidence="1">
    <location>
        <begin position="128"/>
        <end position="139"/>
    </location>
</feature>
<dbReference type="InterPro" id="IPR037691">
    <property type="entry name" value="C11orf98"/>
</dbReference>
<dbReference type="Proteomes" id="UP001066276">
    <property type="component" value="Chromosome 9"/>
</dbReference>
<reference evidence="2" key="1">
    <citation type="journal article" date="2022" name="bioRxiv">
        <title>Sequencing and chromosome-scale assembly of the giantPleurodeles waltlgenome.</title>
        <authorList>
            <person name="Brown T."/>
            <person name="Elewa A."/>
            <person name="Iarovenko S."/>
            <person name="Subramanian E."/>
            <person name="Araus A.J."/>
            <person name="Petzold A."/>
            <person name="Susuki M."/>
            <person name="Suzuki K.-i.T."/>
            <person name="Hayashi T."/>
            <person name="Toyoda A."/>
            <person name="Oliveira C."/>
            <person name="Osipova E."/>
            <person name="Leigh N.D."/>
            <person name="Simon A."/>
            <person name="Yun M.H."/>
        </authorList>
    </citation>
    <scope>NUCLEOTIDE SEQUENCE</scope>
    <source>
        <strain evidence="2">20211129_DDA</strain>
        <tissue evidence="2">Liver</tissue>
    </source>
</reference>
<dbReference type="Pfam" id="PF17719">
    <property type="entry name" value="DUF5564"/>
    <property type="match status" value="1"/>
</dbReference>
<gene>
    <name evidence="2" type="ORF">NDU88_006106</name>
</gene>
<comment type="caution">
    <text evidence="2">The sequence shown here is derived from an EMBL/GenBank/DDBJ whole genome shotgun (WGS) entry which is preliminary data.</text>
</comment>
<protein>
    <submittedName>
        <fullName evidence="2">Uncharacterized protein</fullName>
    </submittedName>
</protein>
<name>A0AAV7MY89_PLEWA</name>
<evidence type="ECO:0000313" key="2">
    <source>
        <dbReference type="EMBL" id="KAJ1108736.1"/>
    </source>
</evidence>
<feature type="compositionally biased region" description="Basic residues" evidence="1">
    <location>
        <begin position="23"/>
        <end position="39"/>
    </location>
</feature>
<dbReference type="PANTHER" id="PTHR14554:SF1">
    <property type="entry name" value="CHROMOSOME 11 OPEN READING FRAME 98"/>
    <property type="match status" value="1"/>
</dbReference>
<dbReference type="AlphaFoldDB" id="A0AAV7MY89"/>
<evidence type="ECO:0000313" key="3">
    <source>
        <dbReference type="Proteomes" id="UP001066276"/>
    </source>
</evidence>
<accession>A0AAV7MY89</accession>
<proteinExistence type="predicted"/>
<organism evidence="2 3">
    <name type="scientific">Pleurodeles waltl</name>
    <name type="common">Iberian ribbed newt</name>
    <dbReference type="NCBI Taxonomy" id="8319"/>
    <lineage>
        <taxon>Eukaryota</taxon>
        <taxon>Metazoa</taxon>
        <taxon>Chordata</taxon>
        <taxon>Craniata</taxon>
        <taxon>Vertebrata</taxon>
        <taxon>Euteleostomi</taxon>
        <taxon>Amphibia</taxon>
        <taxon>Batrachia</taxon>
        <taxon>Caudata</taxon>
        <taxon>Salamandroidea</taxon>
        <taxon>Salamandridae</taxon>
        <taxon>Pleurodelinae</taxon>
        <taxon>Pleurodeles</taxon>
    </lineage>
</organism>
<sequence length="139" mass="15490">MAPGRKINKSLSGPKKELGKNPFKQRRVLSKRKHQKHKITGANIAGSIADLSLFTAPHLKKKGSKDITTLSGKKRRKLLKQIKHMEREKTTMDIEAPARSSKPTNVMDVEPATGRRKKPKKGLAAADVEMEETDIQEGE</sequence>
<feature type="region of interest" description="Disordered" evidence="1">
    <location>
        <begin position="89"/>
        <end position="139"/>
    </location>
</feature>
<evidence type="ECO:0000256" key="1">
    <source>
        <dbReference type="SAM" id="MobiDB-lite"/>
    </source>
</evidence>
<feature type="region of interest" description="Disordered" evidence="1">
    <location>
        <begin position="1"/>
        <end position="39"/>
    </location>
</feature>